<evidence type="ECO:0000256" key="4">
    <source>
        <dbReference type="ARBA" id="ARBA00022692"/>
    </source>
</evidence>
<gene>
    <name evidence="7" type="ORF">OSH07_23365</name>
</gene>
<keyword evidence="5" id="KW-1133">Transmembrane helix</keyword>
<comment type="similarity">
    <text evidence="2">Belongs to the CPA3 antiporters (TC 2.A.63) subunit E family.</text>
</comment>
<evidence type="ECO:0000313" key="7">
    <source>
        <dbReference type="EMBL" id="MCX5572160.1"/>
    </source>
</evidence>
<protein>
    <submittedName>
        <fullName evidence="7">Na+/H+ antiporter subunit E</fullName>
    </submittedName>
</protein>
<dbReference type="AlphaFoldDB" id="A0A9X3E5H5"/>
<evidence type="ECO:0000256" key="1">
    <source>
        <dbReference type="ARBA" id="ARBA00004651"/>
    </source>
</evidence>
<dbReference type="InterPro" id="IPR002758">
    <property type="entry name" value="Cation_antiport_E"/>
</dbReference>
<keyword evidence="3" id="KW-1003">Cell membrane</keyword>
<comment type="caution">
    <text evidence="7">The sequence shown here is derived from an EMBL/GenBank/DDBJ whole genome shotgun (WGS) entry which is preliminary data.</text>
</comment>
<dbReference type="GO" id="GO:0008324">
    <property type="term" value="F:monoatomic cation transmembrane transporter activity"/>
    <property type="evidence" value="ECO:0007669"/>
    <property type="project" value="InterPro"/>
</dbReference>
<evidence type="ECO:0000256" key="5">
    <source>
        <dbReference type="ARBA" id="ARBA00022989"/>
    </source>
</evidence>
<dbReference type="Proteomes" id="UP001144805">
    <property type="component" value="Unassembled WGS sequence"/>
</dbReference>
<organism evidence="7 8">
    <name type="scientific">Kaistia nematophila</name>
    <dbReference type="NCBI Taxonomy" id="2994654"/>
    <lineage>
        <taxon>Bacteria</taxon>
        <taxon>Pseudomonadati</taxon>
        <taxon>Pseudomonadota</taxon>
        <taxon>Alphaproteobacteria</taxon>
        <taxon>Hyphomicrobiales</taxon>
        <taxon>Kaistiaceae</taxon>
        <taxon>Kaistia</taxon>
    </lineage>
</organism>
<keyword evidence="6" id="KW-0472">Membrane</keyword>
<sequence>MLRTASLALALFVFWLLLSGHYTVWLMTAGLAVSVLLALAGRRLGFADEEGHPVDRVIAGLTYWPWLAREIVKSSITVTKIILDPKLPISPRLFHTKVSARTPVGVATYANSITLTPGTITVAVDRENDRFLVHALTGAGAEDVEAGDMDRRVKRFEGRAE</sequence>
<dbReference type="PIRSF" id="PIRSF019239">
    <property type="entry name" value="MrpE"/>
    <property type="match status" value="1"/>
</dbReference>
<evidence type="ECO:0000256" key="3">
    <source>
        <dbReference type="ARBA" id="ARBA00022475"/>
    </source>
</evidence>
<evidence type="ECO:0000256" key="6">
    <source>
        <dbReference type="ARBA" id="ARBA00023136"/>
    </source>
</evidence>
<dbReference type="PANTHER" id="PTHR34584">
    <property type="entry name" value="NA(+)/H(+) ANTIPORTER SUBUNIT E1"/>
    <property type="match status" value="1"/>
</dbReference>
<dbReference type="GO" id="GO:0005886">
    <property type="term" value="C:plasma membrane"/>
    <property type="evidence" value="ECO:0007669"/>
    <property type="project" value="UniProtKB-SubCell"/>
</dbReference>
<proteinExistence type="inferred from homology"/>
<keyword evidence="4" id="KW-0812">Transmembrane</keyword>
<evidence type="ECO:0000256" key="2">
    <source>
        <dbReference type="ARBA" id="ARBA00006228"/>
    </source>
</evidence>
<name>A0A9X3E5H5_9HYPH</name>
<reference evidence="7" key="1">
    <citation type="submission" date="2022-11" db="EMBL/GenBank/DDBJ databases">
        <title>Biodiversity and phylogenetic relationships of bacteria.</title>
        <authorList>
            <person name="Machado R.A.R."/>
            <person name="Bhat A."/>
            <person name="Loulou A."/>
            <person name="Kallel S."/>
        </authorList>
    </citation>
    <scope>NUCLEOTIDE SEQUENCE</scope>
    <source>
        <strain evidence="7">K-TC2</strain>
    </source>
</reference>
<dbReference type="Pfam" id="PF01899">
    <property type="entry name" value="MNHE"/>
    <property type="match status" value="1"/>
</dbReference>
<dbReference type="RefSeq" id="WP_266341122.1">
    <property type="nucleotide sequence ID" value="NZ_JAPKNK010000015.1"/>
</dbReference>
<comment type="subcellular location">
    <subcellularLocation>
        <location evidence="1">Cell membrane</location>
        <topology evidence="1">Multi-pass membrane protein</topology>
    </subcellularLocation>
</comment>
<accession>A0A9X3E5H5</accession>
<keyword evidence="8" id="KW-1185">Reference proteome</keyword>
<dbReference type="EMBL" id="JAPKNK010000015">
    <property type="protein sequence ID" value="MCX5572160.1"/>
    <property type="molecule type" value="Genomic_DNA"/>
</dbReference>
<dbReference type="PANTHER" id="PTHR34584:SF1">
    <property type="entry name" value="NA(+)_H(+) ANTIPORTER SUBUNIT E1"/>
    <property type="match status" value="1"/>
</dbReference>
<evidence type="ECO:0000313" key="8">
    <source>
        <dbReference type="Proteomes" id="UP001144805"/>
    </source>
</evidence>